<dbReference type="Proteomes" id="UP001595698">
    <property type="component" value="Unassembled WGS sequence"/>
</dbReference>
<evidence type="ECO:0000313" key="1">
    <source>
        <dbReference type="EMBL" id="MFC3984944.1"/>
    </source>
</evidence>
<gene>
    <name evidence="1" type="ORF">ACFOYY_32790</name>
</gene>
<organism evidence="1 2">
    <name type="scientific">Streptosporangium jomthongense</name>
    <dbReference type="NCBI Taxonomy" id="1193683"/>
    <lineage>
        <taxon>Bacteria</taxon>
        <taxon>Bacillati</taxon>
        <taxon>Actinomycetota</taxon>
        <taxon>Actinomycetes</taxon>
        <taxon>Streptosporangiales</taxon>
        <taxon>Streptosporangiaceae</taxon>
        <taxon>Streptosporangium</taxon>
    </lineage>
</organism>
<dbReference type="EMBL" id="JBHSBC010000039">
    <property type="protein sequence ID" value="MFC3984944.1"/>
    <property type="molecule type" value="Genomic_DNA"/>
</dbReference>
<sequence>MVAHDLHAGLVVSCPTWEDGQPVLILSAHTGQGQVAVRYQDARAHHPAHITSVEPGFELDLIGSCQAGRIR</sequence>
<name>A0ABV8F8D3_9ACTN</name>
<reference evidence="2" key="1">
    <citation type="journal article" date="2019" name="Int. J. Syst. Evol. Microbiol.">
        <title>The Global Catalogue of Microorganisms (GCM) 10K type strain sequencing project: providing services to taxonomists for standard genome sequencing and annotation.</title>
        <authorList>
            <consortium name="The Broad Institute Genomics Platform"/>
            <consortium name="The Broad Institute Genome Sequencing Center for Infectious Disease"/>
            <person name="Wu L."/>
            <person name="Ma J."/>
        </authorList>
    </citation>
    <scope>NUCLEOTIDE SEQUENCE [LARGE SCALE GENOMIC DNA]</scope>
    <source>
        <strain evidence="2">TBRC 7912</strain>
    </source>
</reference>
<comment type="caution">
    <text evidence="1">The sequence shown here is derived from an EMBL/GenBank/DDBJ whole genome shotgun (WGS) entry which is preliminary data.</text>
</comment>
<evidence type="ECO:0000313" key="2">
    <source>
        <dbReference type="Proteomes" id="UP001595698"/>
    </source>
</evidence>
<accession>A0ABV8F8D3</accession>
<proteinExistence type="predicted"/>
<protein>
    <submittedName>
        <fullName evidence="1">Uncharacterized protein</fullName>
    </submittedName>
</protein>
<keyword evidence="2" id="KW-1185">Reference proteome</keyword>
<dbReference type="RefSeq" id="WP_386194976.1">
    <property type="nucleotide sequence ID" value="NZ_JBHSBC010000039.1"/>
</dbReference>